<dbReference type="OrthoDB" id="3611744at2"/>
<protein>
    <recommendedName>
        <fullName evidence="3">Glycine transferase</fullName>
    </recommendedName>
</protein>
<evidence type="ECO:0000313" key="1">
    <source>
        <dbReference type="EMBL" id="RFN60037.1"/>
    </source>
</evidence>
<sequence length="234" mass="27530">MKLSIMQPYFFPYIGYFQLIHSVDKFIFYDDVNFIKKGWIHRNNILINDQSFLFSVPCKKISQNKKINETEVNFNEDEKNKFLKRIELAYKKAPCFQTFFPKLETFIMNEHSKLISTLAWNSIMFVTEYLGIHSQFEYSSAKHGSSVGMEKQQRLQHIAKKEGAKTYINAMGGKELYSKESFKMEGITLKFLKTEPIEYPQGNSSFVPWLSIIDVLMYNTKTEANKLILQYKLE</sequence>
<dbReference type="AlphaFoldDB" id="A0A3E1QD53"/>
<comment type="caution">
    <text evidence="1">The sequence shown here is derived from an EMBL/GenBank/DDBJ whole genome shotgun (WGS) entry which is preliminary data.</text>
</comment>
<reference evidence="1 2" key="1">
    <citation type="journal article" date="2007" name="Int. J. Syst. Evol. Microbiol.">
        <title>Marixanthomonas ophiurae gen. nov., sp. nov., a marine bacterium of the family Flavobacteriaceae isolated from a deep-sea brittle star.</title>
        <authorList>
            <person name="Romanenko L.A."/>
            <person name="Uchino M."/>
            <person name="Frolova G.M."/>
            <person name="Mikhailov V.V."/>
        </authorList>
    </citation>
    <scope>NUCLEOTIDE SEQUENCE [LARGE SCALE GENOMIC DNA]</scope>
    <source>
        <strain evidence="1 2">KMM 3046</strain>
    </source>
</reference>
<name>A0A3E1QD53_9FLAO</name>
<accession>A0A3E1QD53</accession>
<evidence type="ECO:0000313" key="2">
    <source>
        <dbReference type="Proteomes" id="UP000261082"/>
    </source>
</evidence>
<dbReference type="Pfam" id="PF08889">
    <property type="entry name" value="WbqC"/>
    <property type="match status" value="1"/>
</dbReference>
<dbReference type="Proteomes" id="UP000261082">
    <property type="component" value="Unassembled WGS sequence"/>
</dbReference>
<dbReference type="RefSeq" id="WP_117159096.1">
    <property type="nucleotide sequence ID" value="NZ_QVID01000001.1"/>
</dbReference>
<dbReference type="InterPro" id="IPR014985">
    <property type="entry name" value="WbqC"/>
</dbReference>
<proteinExistence type="predicted"/>
<dbReference type="EMBL" id="QVID01000001">
    <property type="protein sequence ID" value="RFN60037.1"/>
    <property type="molecule type" value="Genomic_DNA"/>
</dbReference>
<organism evidence="1 2">
    <name type="scientific">Marixanthomonas ophiurae</name>
    <dbReference type="NCBI Taxonomy" id="387659"/>
    <lineage>
        <taxon>Bacteria</taxon>
        <taxon>Pseudomonadati</taxon>
        <taxon>Bacteroidota</taxon>
        <taxon>Flavobacteriia</taxon>
        <taxon>Flavobacteriales</taxon>
        <taxon>Flavobacteriaceae</taxon>
        <taxon>Marixanthomonas</taxon>
    </lineage>
</organism>
<gene>
    <name evidence="1" type="ORF">DZ858_08310</name>
</gene>
<keyword evidence="2" id="KW-1185">Reference proteome</keyword>
<evidence type="ECO:0008006" key="3">
    <source>
        <dbReference type="Google" id="ProtNLM"/>
    </source>
</evidence>